<reference evidence="3" key="1">
    <citation type="submission" date="2017-02" db="UniProtKB">
        <authorList>
            <consortium name="WormBaseParasite"/>
        </authorList>
    </citation>
    <scope>IDENTIFICATION</scope>
</reference>
<organism evidence="3">
    <name type="scientific">Nippostrongylus brasiliensis</name>
    <name type="common">Rat hookworm</name>
    <dbReference type="NCBI Taxonomy" id="27835"/>
    <lineage>
        <taxon>Eukaryota</taxon>
        <taxon>Metazoa</taxon>
        <taxon>Ecdysozoa</taxon>
        <taxon>Nematoda</taxon>
        <taxon>Chromadorea</taxon>
        <taxon>Rhabditida</taxon>
        <taxon>Rhabditina</taxon>
        <taxon>Rhabditomorpha</taxon>
        <taxon>Strongyloidea</taxon>
        <taxon>Heligmosomidae</taxon>
        <taxon>Nippostrongylus</taxon>
    </lineage>
</organism>
<reference evidence="1 2" key="2">
    <citation type="submission" date="2018-11" db="EMBL/GenBank/DDBJ databases">
        <authorList>
            <consortium name="Pathogen Informatics"/>
        </authorList>
    </citation>
    <scope>NUCLEOTIDE SEQUENCE [LARGE SCALE GENOMIC DNA]</scope>
</reference>
<gene>
    <name evidence="1" type="ORF">NBR_LOCUS10921</name>
</gene>
<evidence type="ECO:0000313" key="3">
    <source>
        <dbReference type="WBParaSite" id="NBR_0001092001-mRNA-1"/>
    </source>
</evidence>
<name>A0A0N4Y4S0_NIPBR</name>
<accession>A0A0N4Y4S0</accession>
<dbReference type="EMBL" id="UYSL01020415">
    <property type="protein sequence ID" value="VDL74510.1"/>
    <property type="molecule type" value="Genomic_DNA"/>
</dbReference>
<dbReference type="STRING" id="27835.A0A0N4Y4S0"/>
<evidence type="ECO:0000313" key="1">
    <source>
        <dbReference type="EMBL" id="VDL74510.1"/>
    </source>
</evidence>
<evidence type="ECO:0000313" key="2">
    <source>
        <dbReference type="Proteomes" id="UP000271162"/>
    </source>
</evidence>
<dbReference type="WBParaSite" id="NBR_0001092001-mRNA-1">
    <property type="protein sequence ID" value="NBR_0001092001-mRNA-1"/>
    <property type="gene ID" value="NBR_0001092001"/>
</dbReference>
<dbReference type="AlphaFoldDB" id="A0A0N4Y4S0"/>
<sequence>MSELSLTTPSVEPSQPTLLRDVFFVAEHADRINAYIRATPDMALLPISDAQSQTLAELKSSPFRYRLGPTTCHRFVSLN</sequence>
<keyword evidence="2" id="KW-1185">Reference proteome</keyword>
<proteinExistence type="predicted"/>
<protein>
    <submittedName>
        <fullName evidence="3">Phenazine biosynthesis protein</fullName>
    </submittedName>
</protein>
<dbReference type="Proteomes" id="UP000271162">
    <property type="component" value="Unassembled WGS sequence"/>
</dbReference>